<evidence type="ECO:0000256" key="4">
    <source>
        <dbReference type="ARBA" id="ARBA00023002"/>
    </source>
</evidence>
<dbReference type="SUPFAM" id="SSF51905">
    <property type="entry name" value="FAD/NAD(P)-binding domain"/>
    <property type="match status" value="1"/>
</dbReference>
<comment type="cofactor">
    <cofactor evidence="1">
        <name>FAD</name>
        <dbReference type="ChEBI" id="CHEBI:57692"/>
    </cofactor>
</comment>
<dbReference type="OrthoDB" id="3178130at2"/>
<dbReference type="InterPro" id="IPR036188">
    <property type="entry name" value="FAD/NAD-bd_sf"/>
</dbReference>
<dbReference type="NCBIfam" id="TIGR02485">
    <property type="entry name" value="CobZ_N-term"/>
    <property type="match status" value="1"/>
</dbReference>
<protein>
    <submittedName>
        <fullName evidence="6">Tricarballylate dehydrogenase</fullName>
    </submittedName>
</protein>
<dbReference type="Pfam" id="PF00890">
    <property type="entry name" value="FAD_binding_2"/>
    <property type="match status" value="1"/>
</dbReference>
<dbReference type="SUPFAM" id="SSF56425">
    <property type="entry name" value="Succinate dehydrogenase/fumarate reductase flavoprotein, catalytic domain"/>
    <property type="match status" value="1"/>
</dbReference>
<dbReference type="RefSeq" id="WP_079602898.1">
    <property type="nucleotide sequence ID" value="NZ_LT670817.1"/>
</dbReference>
<dbReference type="InterPro" id="IPR003953">
    <property type="entry name" value="FAD-dep_OxRdtase_2_FAD-bd"/>
</dbReference>
<feature type="domain" description="FAD-dependent oxidoreductase 2 FAD-binding" evidence="5">
    <location>
        <begin position="10"/>
        <end position="434"/>
    </location>
</feature>
<evidence type="ECO:0000313" key="6">
    <source>
        <dbReference type="EMBL" id="SHH19549.1"/>
    </source>
</evidence>
<reference evidence="6 7" key="1">
    <citation type="submission" date="2016-11" db="EMBL/GenBank/DDBJ databases">
        <authorList>
            <person name="Jaros S."/>
            <person name="Januszkiewicz K."/>
            <person name="Wedrychowicz H."/>
        </authorList>
    </citation>
    <scope>NUCLEOTIDE SEQUENCE [LARGE SCALE GENOMIC DNA]</scope>
    <source>
        <strain evidence="6 7">GAS138</strain>
    </source>
</reference>
<dbReference type="AlphaFoldDB" id="A0A1M5R0Q2"/>
<dbReference type="GO" id="GO:0016491">
    <property type="term" value="F:oxidoreductase activity"/>
    <property type="evidence" value="ECO:0007669"/>
    <property type="project" value="UniProtKB-KW"/>
</dbReference>
<dbReference type="Gene3D" id="3.50.50.60">
    <property type="entry name" value="FAD/NAD(P)-binding domain"/>
    <property type="match status" value="1"/>
</dbReference>
<dbReference type="InterPro" id="IPR027477">
    <property type="entry name" value="Succ_DH/fumarate_Rdtase_cat_sf"/>
</dbReference>
<keyword evidence="4" id="KW-0560">Oxidoreductase</keyword>
<name>A0A1M5R0Q2_9BRAD</name>
<keyword evidence="3" id="KW-0274">FAD</keyword>
<dbReference type="Proteomes" id="UP000189796">
    <property type="component" value="Chromosome I"/>
</dbReference>
<gene>
    <name evidence="6" type="ORF">SAMN05443248_4025</name>
</gene>
<sequence length="463" mass="48873">MSEAAASTVDVLVVGGGSAALCAAIAARRSGVSVRMVEWAPAAMRGGNTRHARNFRLMHDRSAWYVPGTYSEDAFFRDLLRVTQGATDERLARALIRGSATIAQWLGDNGVRLQDPAAGAMPYSQRTAFFLGGGKAMINALYMTAAKLGVTISYDSEVVELAFGDARVCEADIAHGGGIERVLAKTMVVCSGGYQANFDWLRESFGAAADGFMIRGTPYVTGSVLRLLLDAGVRPVGDSSRCHMVAVDARGPKFDGGIVTRITAIPHGIVVDRDGRRFHDEGEDARKTHFARWGARIADCPGQIAYLIMDAKGLNRALPTALPPIRADTVAALATALGLDQAALETTIRDFNAAIATDDVPLTARCTSGLTPPKSRGAVALVDPPFAAYPMRPGVTFMHFGVAVDEQMRVLRNDGKPASNVFAAGMIMAANVLGDGYLAGLGVALSTVFGRLAGEEAARLAGR</sequence>
<dbReference type="Gene3D" id="3.90.700.10">
    <property type="entry name" value="Succinate dehydrogenase/fumarate reductase flavoprotein, catalytic domain"/>
    <property type="match status" value="1"/>
</dbReference>
<evidence type="ECO:0000256" key="1">
    <source>
        <dbReference type="ARBA" id="ARBA00001974"/>
    </source>
</evidence>
<evidence type="ECO:0000256" key="3">
    <source>
        <dbReference type="ARBA" id="ARBA00022827"/>
    </source>
</evidence>
<organism evidence="6 7">
    <name type="scientific">Bradyrhizobium erythrophlei</name>
    <dbReference type="NCBI Taxonomy" id="1437360"/>
    <lineage>
        <taxon>Bacteria</taxon>
        <taxon>Pseudomonadati</taxon>
        <taxon>Pseudomonadota</taxon>
        <taxon>Alphaproteobacteria</taxon>
        <taxon>Hyphomicrobiales</taxon>
        <taxon>Nitrobacteraceae</taxon>
        <taxon>Bradyrhizobium</taxon>
    </lineage>
</organism>
<dbReference type="InterPro" id="IPR012831">
    <property type="entry name" value="CobZ"/>
</dbReference>
<evidence type="ECO:0000259" key="5">
    <source>
        <dbReference type="Pfam" id="PF00890"/>
    </source>
</evidence>
<dbReference type="EMBL" id="LT670817">
    <property type="protein sequence ID" value="SHH19549.1"/>
    <property type="molecule type" value="Genomic_DNA"/>
</dbReference>
<dbReference type="InterPro" id="IPR050315">
    <property type="entry name" value="FAD-oxidoreductase_2"/>
</dbReference>
<dbReference type="NCBIfam" id="NF006130">
    <property type="entry name" value="PRK08274.1"/>
    <property type="match status" value="1"/>
</dbReference>
<evidence type="ECO:0000256" key="2">
    <source>
        <dbReference type="ARBA" id="ARBA00022630"/>
    </source>
</evidence>
<dbReference type="PANTHER" id="PTHR43400:SF7">
    <property type="entry name" value="FAD-DEPENDENT OXIDOREDUCTASE 2 FAD BINDING DOMAIN-CONTAINING PROTEIN"/>
    <property type="match status" value="1"/>
</dbReference>
<evidence type="ECO:0000313" key="7">
    <source>
        <dbReference type="Proteomes" id="UP000189796"/>
    </source>
</evidence>
<keyword evidence="2" id="KW-0285">Flavoprotein</keyword>
<proteinExistence type="predicted"/>
<accession>A0A1M5R0Q2</accession>
<dbReference type="PANTHER" id="PTHR43400">
    <property type="entry name" value="FUMARATE REDUCTASE"/>
    <property type="match status" value="1"/>
</dbReference>